<reference evidence="4" key="1">
    <citation type="submission" date="2016-10" db="EMBL/GenBank/DDBJ databases">
        <authorList>
            <person name="Varghese N."/>
            <person name="Submissions S."/>
        </authorList>
    </citation>
    <scope>NUCLEOTIDE SEQUENCE [LARGE SCALE GENOMIC DNA]</scope>
    <source>
        <strain evidence="4">DSM 20403</strain>
    </source>
</reference>
<dbReference type="InterPro" id="IPR018604">
    <property type="entry name" value="YycI-like"/>
</dbReference>
<dbReference type="RefSeq" id="WP_014072664.1">
    <property type="nucleotide sequence ID" value="NZ_AYYL01000006.1"/>
</dbReference>
<dbReference type="EMBL" id="FOPI01000012">
    <property type="protein sequence ID" value="SFG32891.1"/>
    <property type="molecule type" value="Genomic_DNA"/>
</dbReference>
<keyword evidence="1" id="KW-0812">Transmembrane</keyword>
<accession>A0A1I2R4N9</accession>
<keyword evidence="1" id="KW-0472">Membrane</keyword>
<evidence type="ECO:0000313" key="3">
    <source>
        <dbReference type="EMBL" id="SFG32891.1"/>
    </source>
</evidence>
<dbReference type="AlphaFoldDB" id="A0A1I2R4N9"/>
<dbReference type="Pfam" id="PF09648">
    <property type="entry name" value="YycI"/>
    <property type="match status" value="1"/>
</dbReference>
<protein>
    <submittedName>
        <fullName evidence="3">Two-component signal transduction system YycFG, regulatory protein YycI</fullName>
    </submittedName>
</protein>
<feature type="domain" description="Regulatory protein YycH-like" evidence="2">
    <location>
        <begin position="37"/>
        <end position="257"/>
    </location>
</feature>
<dbReference type="OrthoDB" id="2135943at2"/>
<dbReference type="Gene3D" id="2.40.128.690">
    <property type="entry name" value="YycH protein, domain 3-like"/>
    <property type="match status" value="1"/>
</dbReference>
<keyword evidence="1" id="KW-1133">Transmembrane helix</keyword>
<dbReference type="GeneID" id="29803406"/>
<feature type="transmembrane region" description="Helical" evidence="1">
    <location>
        <begin position="7"/>
        <end position="26"/>
    </location>
</feature>
<gene>
    <name evidence="3" type="ORF">SAMN02910432_00896</name>
</gene>
<evidence type="ECO:0000313" key="4">
    <source>
        <dbReference type="Proteomes" id="UP000182635"/>
    </source>
</evidence>
<proteinExistence type="predicted"/>
<organism evidence="3 4">
    <name type="scientific">Ligilactobacillus ruminis DSM 20403 = NBRC 102161</name>
    <dbReference type="NCBI Taxonomy" id="1423798"/>
    <lineage>
        <taxon>Bacteria</taxon>
        <taxon>Bacillati</taxon>
        <taxon>Bacillota</taxon>
        <taxon>Bacilli</taxon>
        <taxon>Lactobacillales</taxon>
        <taxon>Lactobacillaceae</taxon>
        <taxon>Ligilactobacillus</taxon>
    </lineage>
</organism>
<dbReference type="Proteomes" id="UP000182635">
    <property type="component" value="Unassembled WGS sequence"/>
</dbReference>
<sequence length="269" mass="30711">MNFKRIEWIFLVAFIVLDFFLLTTYFHQDSIVESTTNTSTQDSTASLMKSLKNDQISHGKLSDKSQSGYYLAAPKDGFLREKATQLHYVTWSYSNHKLTASFITGIKLNLTNPQNSLDSVVKDSAEIPMGKHYSFNGNLSTKNTIVYTQELYGKPVYSSEGQIRFTVKDGYVTGYTQTYIHAADILREKKDTISQKRALMWLYQYNKLSQNSTVEWCKLGYTRLLDVNNSVVYIPTWNFCISSKSSGTVQYRRINAFTGAVMDETISVK</sequence>
<dbReference type="GO" id="GO:0016020">
    <property type="term" value="C:membrane"/>
    <property type="evidence" value="ECO:0007669"/>
    <property type="project" value="InterPro"/>
</dbReference>
<evidence type="ECO:0000259" key="2">
    <source>
        <dbReference type="Pfam" id="PF09648"/>
    </source>
</evidence>
<evidence type="ECO:0000256" key="1">
    <source>
        <dbReference type="SAM" id="Phobius"/>
    </source>
</evidence>
<name>A0A1I2R4N9_9LACO</name>